<evidence type="ECO:0000313" key="1">
    <source>
        <dbReference type="EMBL" id="CAB4948121.1"/>
    </source>
</evidence>
<sequence length="227" mass="23128">MTLRRPSLAVVLGVLALLVAGAAVLFSAAGTGTAAPGLRASTVPQARGVVRLDRSARFPASVVPTVARARTALRLGGLRAQDVLLGCPTGAADLGTWCLDRGVRGVAPHAEAARTCVRLGGRLPTAAQLVGAAERLRLSGRADDRDAKALVDPAGRRDLREMSATLVTTTTGSAASGSFANTAPTTLQFVTVYDNGNAGGFAGGVPSGTAERFRCAYGRRQPTPATP</sequence>
<name>A0A6J7JZA4_9ZZZZ</name>
<accession>A0A6J7JZA4</accession>
<dbReference type="EMBL" id="CAFBMK010000312">
    <property type="protein sequence ID" value="CAB4948121.1"/>
    <property type="molecule type" value="Genomic_DNA"/>
</dbReference>
<reference evidence="1" key="1">
    <citation type="submission" date="2020-05" db="EMBL/GenBank/DDBJ databases">
        <authorList>
            <person name="Chiriac C."/>
            <person name="Salcher M."/>
            <person name="Ghai R."/>
            <person name="Kavagutti S V."/>
        </authorList>
    </citation>
    <scope>NUCLEOTIDE SEQUENCE</scope>
</reference>
<organism evidence="1">
    <name type="scientific">freshwater metagenome</name>
    <dbReference type="NCBI Taxonomy" id="449393"/>
    <lineage>
        <taxon>unclassified sequences</taxon>
        <taxon>metagenomes</taxon>
        <taxon>ecological metagenomes</taxon>
    </lineage>
</organism>
<proteinExistence type="predicted"/>
<protein>
    <submittedName>
        <fullName evidence="1">Unannotated protein</fullName>
    </submittedName>
</protein>
<gene>
    <name evidence="1" type="ORF">UFOPK3564_03341</name>
</gene>
<dbReference type="AlphaFoldDB" id="A0A6J7JZA4"/>